<dbReference type="Proteomes" id="UP001230065">
    <property type="component" value="Unassembled WGS sequence"/>
</dbReference>
<accession>A0AAW8LB09</accession>
<dbReference type="PANTHER" id="PTHR37809">
    <property type="entry name" value="RIBOSOMAL PROTEIN S12 METHYLTHIOTRANSFERASE ACCESSORY FACTOR YCAO"/>
    <property type="match status" value="1"/>
</dbReference>
<name>A0AAW8LB09_9ACTO</name>
<evidence type="ECO:0000259" key="2">
    <source>
        <dbReference type="PROSITE" id="PS51664"/>
    </source>
</evidence>
<dbReference type="AlphaFoldDB" id="A0AAW8LB09"/>
<sequence length="603" mass="64931">MRAVSSPDRPLTVIPLQQVESLLSPAAPGHVREQTDRLVPPLLVTDEDSAVLVDGTESGLCLGCLLDGLQRSRHQRHRGPGTQCAGAVDGWGAVIRLAEQLLEVPLEAEGRFPRVRVLSRDDLEVMIVPVSPSERCSCGRRVPDVGLSQRLAHDLGRPDGPQYRAVSLDEVARDIDGLANPFCSGVGADAVRDLEIETTAKVSGAYVSRSADSVWTCPWGGHTSRYTRSHAIGLLEGLERIAGARPPVGASTWFGTAADLPLPVYPPSAFGLKTEADLVPTRWVAATRLSDGADVVVPRDVAYYLPEDPGGGDAPGGPENAGCYRQLVQDSSNGCACGGSLAEAVLYGLLEAVERDAFLIGWYGALALDEIDPDTIRDRSSRELLARMRLLGYRVRFFDSTTGTRIPTVTAVAESLTTGSLCFGAGAHPDAERALASALSEVASDYVVARVRLERGRGRIESMLADFSRVRVMEDHADLFFHPDARPLASFLLDSQRDSLRDLGALSVPGAGAGVRGDLRLCLELLDPGLDVLVVEQTSPTQRALGMHGVKVLVPGLVPIDFGWHRQRALRMPRTRERAEHYRSRHRLATPCPAPAPVPHPFP</sequence>
<evidence type="ECO:0000313" key="3">
    <source>
        <dbReference type="EMBL" id="MDR0178797.1"/>
    </source>
</evidence>
<feature type="region of interest" description="Disordered" evidence="1">
    <location>
        <begin position="580"/>
        <end position="603"/>
    </location>
</feature>
<proteinExistence type="predicted"/>
<feature type="domain" description="YcaO" evidence="2">
    <location>
        <begin position="221"/>
        <end position="603"/>
    </location>
</feature>
<organism evidence="3 4">
    <name type="scientific">Actinomyces oris</name>
    <dbReference type="NCBI Taxonomy" id="544580"/>
    <lineage>
        <taxon>Bacteria</taxon>
        <taxon>Bacillati</taxon>
        <taxon>Actinomycetota</taxon>
        <taxon>Actinomycetes</taxon>
        <taxon>Actinomycetales</taxon>
        <taxon>Actinomycetaceae</taxon>
        <taxon>Actinomyces</taxon>
    </lineage>
</organism>
<gene>
    <name evidence="3" type="ORF">RF687_12670</name>
</gene>
<feature type="compositionally biased region" description="Pro residues" evidence="1">
    <location>
        <begin position="592"/>
        <end position="603"/>
    </location>
</feature>
<dbReference type="EMBL" id="JAMZMF010000023">
    <property type="protein sequence ID" value="MDR0178797.1"/>
    <property type="molecule type" value="Genomic_DNA"/>
</dbReference>
<evidence type="ECO:0000256" key="1">
    <source>
        <dbReference type="SAM" id="MobiDB-lite"/>
    </source>
</evidence>
<comment type="caution">
    <text evidence="3">The sequence shown here is derived from an EMBL/GenBank/DDBJ whole genome shotgun (WGS) entry which is preliminary data.</text>
</comment>
<dbReference type="Gene3D" id="3.30.1330.230">
    <property type="match status" value="1"/>
</dbReference>
<protein>
    <submittedName>
        <fullName evidence="3">YcaO-like family protein</fullName>
    </submittedName>
</protein>
<dbReference type="PROSITE" id="PS51664">
    <property type="entry name" value="YCAO"/>
    <property type="match status" value="1"/>
</dbReference>
<dbReference type="Pfam" id="PF02624">
    <property type="entry name" value="YcaO"/>
    <property type="match status" value="1"/>
</dbReference>
<dbReference type="RefSeq" id="WP_308680553.1">
    <property type="nucleotide sequence ID" value="NZ_JAMZMF010000023.1"/>
</dbReference>
<evidence type="ECO:0000313" key="4">
    <source>
        <dbReference type="Proteomes" id="UP001230065"/>
    </source>
</evidence>
<dbReference type="PANTHER" id="PTHR37809:SF1">
    <property type="entry name" value="RIBOSOMAL PROTEIN S12 METHYLTHIOTRANSFERASE ACCESSORY FACTOR YCAO"/>
    <property type="match status" value="1"/>
</dbReference>
<dbReference type="InterPro" id="IPR003776">
    <property type="entry name" value="YcaO-like_dom"/>
</dbReference>
<reference evidence="3" key="1">
    <citation type="submission" date="2022-06" db="EMBL/GenBank/DDBJ databases">
        <title>Draft Genome Sequences of Three Actinomyces oris Strains, Isolated from Healthy Human Feces.</title>
        <authorList>
            <person name="Ye Y."/>
            <person name="Liu C."/>
            <person name="Zhao J."/>
            <person name="Xu J."/>
            <person name="Huang H."/>
            <person name="Wang B."/>
            <person name="Wei J."/>
            <person name="Jing X."/>
        </authorList>
    </citation>
    <scope>NUCLEOTIDE SEQUENCE</scope>
    <source>
        <strain evidence="3">CNGBCC1803727</strain>
    </source>
</reference>